<keyword evidence="3" id="KW-1185">Reference proteome</keyword>
<feature type="transmembrane region" description="Helical" evidence="1">
    <location>
        <begin position="105"/>
        <end position="124"/>
    </location>
</feature>
<dbReference type="RefSeq" id="WP_193734504.1">
    <property type="nucleotide sequence ID" value="NZ_CP063304.1"/>
</dbReference>
<proteinExistence type="predicted"/>
<keyword evidence="1" id="KW-0812">Transmembrane</keyword>
<dbReference type="EMBL" id="CP063304">
    <property type="protein sequence ID" value="QOV18142.1"/>
    <property type="molecule type" value="Genomic_DNA"/>
</dbReference>
<evidence type="ECO:0000313" key="3">
    <source>
        <dbReference type="Proteomes" id="UP000593601"/>
    </source>
</evidence>
<accession>A0A7M2RFJ3</accession>
<feature type="transmembrane region" description="Helical" evidence="1">
    <location>
        <begin position="16"/>
        <end position="35"/>
    </location>
</feature>
<name>A0A7M2RFJ3_9FIRM</name>
<dbReference type="KEGG" id="bliq:INP51_08745"/>
<protein>
    <recommendedName>
        <fullName evidence="4">ABC-2 family transporter protein</fullName>
    </recommendedName>
</protein>
<evidence type="ECO:0000313" key="2">
    <source>
        <dbReference type="EMBL" id="QOV18142.1"/>
    </source>
</evidence>
<dbReference type="Proteomes" id="UP000593601">
    <property type="component" value="Chromosome"/>
</dbReference>
<feature type="transmembrane region" description="Helical" evidence="1">
    <location>
        <begin position="47"/>
        <end position="72"/>
    </location>
</feature>
<dbReference type="AlphaFoldDB" id="A0A7M2RFJ3"/>
<evidence type="ECO:0008006" key="4">
    <source>
        <dbReference type="Google" id="ProtNLM"/>
    </source>
</evidence>
<reference evidence="2 3" key="1">
    <citation type="submission" date="2020-10" db="EMBL/GenBank/DDBJ databases">
        <title>Blautia liquoris sp.nov., isolated from the mud in a fermentation cellar used for the production of Chinese strong-flavoured liquor.</title>
        <authorList>
            <person name="Lu L."/>
        </authorList>
    </citation>
    <scope>NUCLEOTIDE SEQUENCE [LARGE SCALE GENOMIC DNA]</scope>
    <source>
        <strain evidence="2 3">LZLJ-3</strain>
    </source>
</reference>
<organism evidence="2 3">
    <name type="scientific">Blautia liquoris</name>
    <dbReference type="NCBI Taxonomy" id="2779518"/>
    <lineage>
        <taxon>Bacteria</taxon>
        <taxon>Bacillati</taxon>
        <taxon>Bacillota</taxon>
        <taxon>Clostridia</taxon>
        <taxon>Lachnospirales</taxon>
        <taxon>Lachnospiraceae</taxon>
        <taxon>Blautia</taxon>
    </lineage>
</organism>
<evidence type="ECO:0000256" key="1">
    <source>
        <dbReference type="SAM" id="Phobius"/>
    </source>
</evidence>
<sequence length="268" mass="29549">MLKKLFKYEWKEISKSLIILHGIVLLFAVLTRISFAVSGGLNENSTIAGLFFFLSIMVIGTAAIFTVVFIGYRFYKDVFTDQGYLTNTLPVTPQQIIISKGLTGILWMVLDIIVVIAAIFIIMADKETFSNLSQLMKEVIGYLFHGRSLLTGCLIVATIVLTPFVSVLKMYVSVSIGSLLSGHKLLGSVGVYAGIYVVEQIIMIITIAVTGNSFISSSLESENAWEMQVTGVQIANTTMIINLIISLIIFIAGFFVTKYIMTKKLNLQ</sequence>
<feature type="transmembrane region" description="Helical" evidence="1">
    <location>
        <begin position="189"/>
        <end position="214"/>
    </location>
</feature>
<feature type="transmembrane region" description="Helical" evidence="1">
    <location>
        <begin position="144"/>
        <end position="168"/>
    </location>
</feature>
<keyword evidence="1" id="KW-1133">Transmembrane helix</keyword>
<gene>
    <name evidence="2" type="ORF">INP51_08745</name>
</gene>
<keyword evidence="1" id="KW-0472">Membrane</keyword>
<feature type="transmembrane region" description="Helical" evidence="1">
    <location>
        <begin position="234"/>
        <end position="256"/>
    </location>
</feature>